<reference evidence="9" key="1">
    <citation type="journal article" date="2014" name="Int. J. Syst. Evol. Microbiol.">
        <title>Complete genome sequence of Corynebacterium casei LMG S-19264T (=DSM 44701T), isolated from a smear-ripened cheese.</title>
        <authorList>
            <consortium name="US DOE Joint Genome Institute (JGI-PGF)"/>
            <person name="Walter F."/>
            <person name="Albersmeier A."/>
            <person name="Kalinowski J."/>
            <person name="Ruckert C."/>
        </authorList>
    </citation>
    <scope>NUCLEOTIDE SEQUENCE</scope>
    <source>
        <strain evidence="9">KCTC 42651</strain>
    </source>
</reference>
<dbReference type="PRINTS" id="PR00702">
    <property type="entry name" value="ACRIFLAVINRP"/>
</dbReference>
<sequence>MLLSDFFIRRPVFAIVVNALLAVLGLYALLQLSVRELPQFEVPLATVTTSFPGAASELVEAEVTSRVEDAISSIDAVDYFSSISSSGLSTVTVTFKGDVDSAAAVAEVRAQVEAIRGQLPADALAPVVTQLSVDAAPILYLSLSSTGRSAMELTELVDTIIRTPLSTLAGVASVSLLGERKYAMHVKLDPFKLDAFGLTPEQVRTAVVRQSATIPAGSVEEAGLRVDVVADTALSSVESYRRIVLKADDGYLVRVQDVAEVAIQADEVRTGVLINGKPGLAIGVLRQSGANALAVSKAVLDALPAVRASLPGDVTLEPFFDSTVSIRQSVDEVFATLRDAVVLVIAVVVLFLGSWRASAVTVVTIPLSLIGTLAFMLLMGYSLNIFSLLAIVLSVGLVVDDAIVDVENVQRHIARGLDPVTAAFVGSREIGFAVVATTLTLASVYLPIGFLPGLMGALFQEFAFTLAAAVILSGFISRTLSPMMCSRMLVPEKPKPAGRAQRSPMKVLEAGYRRLLEGALAQRWVVFVVFVAVGAIAVAAARTLPSQLAPTEDQGYVMAAFSGAPGSAYSTLEKNGEAIAAVFDTVPEKTGSLILLGSPDSRSGFAILLLSPIAERDRSAAEIGASIEPALLEVPGIRINVVDPGVLSGGGQLPVQMVIKSTGDYPALAGVMDDVLAAARGVSGVASPTSNLRLSSPRLTVDIDRDLAGDLGVDVTALANTVAAALGDYRVSTFTYGTRNYNVIVELDDRIVTQEEGIGLVQVADSGGREIPLRRLVTLEHTVGADQLAHFDGQRSATLSASLADGASLGTVLKDLEPAVAEVLPPGYTVDWTGPSRQLKDADASAGLVFVLSFLFIYGFLAAQFESFRDPFIILLVVPFSVLGSLLGLAEAGGSLNLYSGIGLITLVGLVAKQGILVTEFANQLRDEGRSIHDAVLEASVTRLRPILMTTVSMIVGAMPLIYNVGSGSNGRFQIGVVLIGGLIVGTLLSLFVVPATYSFATRRVRRPLVEPPSDAEARRLLHGALDAPPAVSAKPAAGT</sequence>
<dbReference type="GO" id="GO:0042910">
    <property type="term" value="F:xenobiotic transmembrane transporter activity"/>
    <property type="evidence" value="ECO:0007669"/>
    <property type="project" value="TreeGrafter"/>
</dbReference>
<keyword evidence="4" id="KW-0997">Cell inner membrane</keyword>
<evidence type="ECO:0000256" key="2">
    <source>
        <dbReference type="ARBA" id="ARBA00022448"/>
    </source>
</evidence>
<dbReference type="FunFam" id="1.20.1640.10:FF:000001">
    <property type="entry name" value="Efflux pump membrane transporter"/>
    <property type="match status" value="1"/>
</dbReference>
<keyword evidence="7 8" id="KW-0472">Membrane</keyword>
<keyword evidence="3" id="KW-1003">Cell membrane</keyword>
<dbReference type="RefSeq" id="WP_189990737.1">
    <property type="nucleotide sequence ID" value="NZ_BMZS01000006.1"/>
</dbReference>
<keyword evidence="2" id="KW-0813">Transport</keyword>
<dbReference type="Gene3D" id="3.30.70.1430">
    <property type="entry name" value="Multidrug efflux transporter AcrB pore domain"/>
    <property type="match status" value="2"/>
</dbReference>
<name>A0A918XSM9_9PROT</name>
<feature type="transmembrane region" description="Helical" evidence="8">
    <location>
        <begin position="462"/>
        <end position="480"/>
    </location>
</feature>
<organism evidence="9 10">
    <name type="scientific">Thalassobaculum fulvum</name>
    <dbReference type="NCBI Taxonomy" id="1633335"/>
    <lineage>
        <taxon>Bacteria</taxon>
        <taxon>Pseudomonadati</taxon>
        <taxon>Pseudomonadota</taxon>
        <taxon>Alphaproteobacteria</taxon>
        <taxon>Rhodospirillales</taxon>
        <taxon>Thalassobaculaceae</taxon>
        <taxon>Thalassobaculum</taxon>
    </lineage>
</organism>
<dbReference type="Proteomes" id="UP000630353">
    <property type="component" value="Unassembled WGS sequence"/>
</dbReference>
<dbReference type="InterPro" id="IPR027463">
    <property type="entry name" value="AcrB_DN_DC_subdom"/>
</dbReference>
<evidence type="ECO:0000256" key="5">
    <source>
        <dbReference type="ARBA" id="ARBA00022692"/>
    </source>
</evidence>
<feature type="transmembrane region" description="Helical" evidence="8">
    <location>
        <begin position="385"/>
        <end position="404"/>
    </location>
</feature>
<dbReference type="SUPFAM" id="SSF82714">
    <property type="entry name" value="Multidrug efflux transporter AcrB TolC docking domain, DN and DC subdomains"/>
    <property type="match status" value="2"/>
</dbReference>
<feature type="transmembrane region" description="Helical" evidence="8">
    <location>
        <begin position="524"/>
        <end position="544"/>
    </location>
</feature>
<dbReference type="Gene3D" id="1.20.1640.10">
    <property type="entry name" value="Multidrug efflux transporter AcrB transmembrane domain"/>
    <property type="match status" value="2"/>
</dbReference>
<evidence type="ECO:0000256" key="4">
    <source>
        <dbReference type="ARBA" id="ARBA00022519"/>
    </source>
</evidence>
<evidence type="ECO:0000256" key="6">
    <source>
        <dbReference type="ARBA" id="ARBA00022989"/>
    </source>
</evidence>
<evidence type="ECO:0000256" key="8">
    <source>
        <dbReference type="SAM" id="Phobius"/>
    </source>
</evidence>
<comment type="caution">
    <text evidence="9">The sequence shown here is derived from an EMBL/GenBank/DDBJ whole genome shotgun (WGS) entry which is preliminary data.</text>
</comment>
<feature type="transmembrane region" description="Helical" evidence="8">
    <location>
        <begin position="430"/>
        <end position="450"/>
    </location>
</feature>
<evidence type="ECO:0000256" key="3">
    <source>
        <dbReference type="ARBA" id="ARBA00022475"/>
    </source>
</evidence>
<keyword evidence="6 8" id="KW-1133">Transmembrane helix</keyword>
<feature type="transmembrane region" description="Helical" evidence="8">
    <location>
        <begin position="975"/>
        <end position="998"/>
    </location>
</feature>
<feature type="transmembrane region" description="Helical" evidence="8">
    <location>
        <begin position="12"/>
        <end position="30"/>
    </location>
</feature>
<dbReference type="PANTHER" id="PTHR32063:SF28">
    <property type="entry name" value="BLR2861 PROTEIN"/>
    <property type="match status" value="1"/>
</dbReference>
<comment type="subcellular location">
    <subcellularLocation>
        <location evidence="1">Cell inner membrane</location>
        <topology evidence="1">Multi-pass membrane protein</topology>
    </subcellularLocation>
</comment>
<evidence type="ECO:0000256" key="7">
    <source>
        <dbReference type="ARBA" id="ARBA00023136"/>
    </source>
</evidence>
<dbReference type="SUPFAM" id="SSF82866">
    <property type="entry name" value="Multidrug efflux transporter AcrB transmembrane domain"/>
    <property type="match status" value="2"/>
</dbReference>
<dbReference type="InterPro" id="IPR001036">
    <property type="entry name" value="Acrflvin-R"/>
</dbReference>
<proteinExistence type="predicted"/>
<feature type="transmembrane region" description="Helical" evidence="8">
    <location>
        <begin position="944"/>
        <end position="963"/>
    </location>
</feature>
<feature type="transmembrane region" description="Helical" evidence="8">
    <location>
        <begin position="844"/>
        <end position="865"/>
    </location>
</feature>
<evidence type="ECO:0000313" key="9">
    <source>
        <dbReference type="EMBL" id="GHD52770.1"/>
    </source>
</evidence>
<dbReference type="Gene3D" id="3.30.70.1320">
    <property type="entry name" value="Multidrug efflux transporter AcrB pore domain like"/>
    <property type="match status" value="1"/>
</dbReference>
<feature type="transmembrane region" description="Helical" evidence="8">
    <location>
        <begin position="333"/>
        <end position="352"/>
    </location>
</feature>
<reference evidence="9" key="2">
    <citation type="submission" date="2020-09" db="EMBL/GenBank/DDBJ databases">
        <authorList>
            <person name="Sun Q."/>
            <person name="Kim S."/>
        </authorList>
    </citation>
    <scope>NUCLEOTIDE SEQUENCE</scope>
    <source>
        <strain evidence="9">KCTC 42651</strain>
    </source>
</reference>
<evidence type="ECO:0000313" key="10">
    <source>
        <dbReference type="Proteomes" id="UP000630353"/>
    </source>
</evidence>
<keyword evidence="10" id="KW-1185">Reference proteome</keyword>
<dbReference type="Pfam" id="PF00873">
    <property type="entry name" value="ACR_tran"/>
    <property type="match status" value="1"/>
</dbReference>
<dbReference type="GO" id="GO:0005886">
    <property type="term" value="C:plasma membrane"/>
    <property type="evidence" value="ECO:0007669"/>
    <property type="project" value="UniProtKB-SubCell"/>
</dbReference>
<dbReference type="Gene3D" id="3.30.70.1440">
    <property type="entry name" value="Multidrug efflux transporter AcrB pore domain"/>
    <property type="match status" value="1"/>
</dbReference>
<keyword evidence="5 8" id="KW-0812">Transmembrane</keyword>
<feature type="transmembrane region" description="Helical" evidence="8">
    <location>
        <begin position="359"/>
        <end position="379"/>
    </location>
</feature>
<dbReference type="EMBL" id="BMZS01000006">
    <property type="protein sequence ID" value="GHD52770.1"/>
    <property type="molecule type" value="Genomic_DNA"/>
</dbReference>
<protein>
    <submittedName>
        <fullName evidence="9">Acriflavin resistance protein</fullName>
    </submittedName>
</protein>
<dbReference type="PANTHER" id="PTHR32063">
    <property type="match status" value="1"/>
</dbReference>
<dbReference type="AlphaFoldDB" id="A0A918XSM9"/>
<feature type="transmembrane region" description="Helical" evidence="8">
    <location>
        <begin position="872"/>
        <end position="890"/>
    </location>
</feature>
<dbReference type="Gene3D" id="3.30.2090.10">
    <property type="entry name" value="Multidrug efflux transporter AcrB TolC docking domain, DN and DC subdomains"/>
    <property type="match status" value="2"/>
</dbReference>
<dbReference type="SUPFAM" id="SSF82693">
    <property type="entry name" value="Multidrug efflux transporter AcrB pore domain, PN1, PN2, PC1 and PC2 subdomains"/>
    <property type="match status" value="3"/>
</dbReference>
<gene>
    <name evidence="9" type="ORF">GCM10017083_28610</name>
</gene>
<evidence type="ECO:0000256" key="1">
    <source>
        <dbReference type="ARBA" id="ARBA00004429"/>
    </source>
</evidence>
<feature type="transmembrane region" description="Helical" evidence="8">
    <location>
        <begin position="902"/>
        <end position="923"/>
    </location>
</feature>
<accession>A0A918XSM9</accession>